<dbReference type="GO" id="GO:0005739">
    <property type="term" value="C:mitochondrion"/>
    <property type="evidence" value="ECO:0007669"/>
    <property type="project" value="UniProtKB-SubCell"/>
</dbReference>
<dbReference type="SUPFAM" id="SSF56176">
    <property type="entry name" value="FAD-binding/transporter-associated domain-like"/>
    <property type="match status" value="1"/>
</dbReference>
<reference evidence="15" key="1">
    <citation type="journal article" date="2013" name="Genome Announc.">
        <title>Genome sequence of the food spoilage yeast Zygosaccharomyces bailii CLIB 213(T).</title>
        <authorList>
            <person name="Galeote V."/>
            <person name="Bigey F."/>
            <person name="Devillers H."/>
            <person name="Neuveglise C."/>
            <person name="Dequin S."/>
        </authorList>
    </citation>
    <scope>NUCLEOTIDE SEQUENCE [LARGE SCALE GENOMIC DNA]</scope>
    <source>
        <strain evidence="15">CLIB 213 / ATCC 58445 / CBS 680 / CCRC 21525 / NBRC 1098 / NCYC 1416 / NRRL Y-2227</strain>
    </source>
</reference>
<evidence type="ECO:0000259" key="13">
    <source>
        <dbReference type="PROSITE" id="PS51387"/>
    </source>
</evidence>
<dbReference type="SUPFAM" id="SSF55103">
    <property type="entry name" value="FAD-linked oxidases, C-terminal domain"/>
    <property type="match status" value="1"/>
</dbReference>
<keyword evidence="4" id="KW-0285">Flavoprotein</keyword>
<dbReference type="InterPro" id="IPR004113">
    <property type="entry name" value="FAD-bd_oxidored_4_C"/>
</dbReference>
<dbReference type="FunFam" id="3.30.465.10:FF:000038">
    <property type="entry name" value="D-lactate dehydrogenase"/>
    <property type="match status" value="1"/>
</dbReference>
<name>A0A8J2XA87_ZYGB2</name>
<dbReference type="InterPro" id="IPR016166">
    <property type="entry name" value="FAD-bd_PCMH"/>
</dbReference>
<dbReference type="Gene3D" id="3.30.70.2740">
    <property type="match status" value="1"/>
</dbReference>
<dbReference type="Pfam" id="PF01565">
    <property type="entry name" value="FAD_binding_4"/>
    <property type="match status" value="1"/>
</dbReference>
<protein>
    <recommendedName>
        <fullName evidence="9">D-lactate dehydrogenase (cytochrome)</fullName>
        <ecNumber evidence="9">1.1.2.4</ecNumber>
    </recommendedName>
    <alternativeName>
        <fullName evidence="12">D-lactate ferricytochrome C oxidoreductase</fullName>
    </alternativeName>
</protein>
<comment type="function">
    <text evidence="11">Catalyzes the stereospecific oxidation of D-lactate to pyruvate.</text>
</comment>
<dbReference type="EC" id="1.1.2.4" evidence="9"/>
<comment type="similarity">
    <text evidence="3">Belongs to the FAD-binding oxidoreductase/transferase type 4 family.</text>
</comment>
<dbReference type="Gene3D" id="1.10.45.10">
    <property type="entry name" value="Vanillyl-alcohol Oxidase, Chain A, domain 4"/>
    <property type="match status" value="1"/>
</dbReference>
<gene>
    <name evidence="14" type="ORF">BN860_02454g</name>
</gene>
<dbReference type="FunFam" id="1.10.45.10:FF:000001">
    <property type="entry name" value="D-lactate dehydrogenase mitochondrial"/>
    <property type="match status" value="1"/>
</dbReference>
<comment type="cofactor">
    <cofactor evidence="1">
        <name>FAD</name>
        <dbReference type="ChEBI" id="CHEBI:57692"/>
    </cofactor>
</comment>
<evidence type="ECO:0000256" key="2">
    <source>
        <dbReference type="ARBA" id="ARBA00004173"/>
    </source>
</evidence>
<evidence type="ECO:0000256" key="1">
    <source>
        <dbReference type="ARBA" id="ARBA00001974"/>
    </source>
</evidence>
<dbReference type="PANTHER" id="PTHR11748:SF111">
    <property type="entry name" value="D-LACTATE DEHYDROGENASE, MITOCHONDRIAL-RELATED"/>
    <property type="match status" value="1"/>
</dbReference>
<organism evidence="14 15">
    <name type="scientific">Zygosaccharomyces bailii (strain CLIB 213 / ATCC 58445 / CBS 680 / BCRC 21525 / NBRC 1098 / NCYC 1416 / NRRL Y-2227)</name>
    <dbReference type="NCBI Taxonomy" id="1333698"/>
    <lineage>
        <taxon>Eukaryota</taxon>
        <taxon>Fungi</taxon>
        <taxon>Dikarya</taxon>
        <taxon>Ascomycota</taxon>
        <taxon>Saccharomycotina</taxon>
        <taxon>Saccharomycetes</taxon>
        <taxon>Saccharomycetales</taxon>
        <taxon>Saccharomycetaceae</taxon>
        <taxon>Zygosaccharomyces</taxon>
    </lineage>
</organism>
<dbReference type="OrthoDB" id="7786253at2759"/>
<evidence type="ECO:0000256" key="12">
    <source>
        <dbReference type="ARBA" id="ARBA00083446"/>
    </source>
</evidence>
<evidence type="ECO:0000256" key="3">
    <source>
        <dbReference type="ARBA" id="ARBA00008000"/>
    </source>
</evidence>
<evidence type="ECO:0000313" key="15">
    <source>
        <dbReference type="Proteomes" id="UP000019375"/>
    </source>
</evidence>
<evidence type="ECO:0000256" key="11">
    <source>
        <dbReference type="ARBA" id="ARBA00055809"/>
    </source>
</evidence>
<keyword evidence="8" id="KW-0496">Mitochondrion</keyword>
<evidence type="ECO:0000256" key="8">
    <source>
        <dbReference type="ARBA" id="ARBA00023128"/>
    </source>
</evidence>
<dbReference type="PROSITE" id="PS51387">
    <property type="entry name" value="FAD_PCMH"/>
    <property type="match status" value="1"/>
</dbReference>
<evidence type="ECO:0000256" key="7">
    <source>
        <dbReference type="ARBA" id="ARBA00023002"/>
    </source>
</evidence>
<keyword evidence="7" id="KW-0560">Oxidoreductase</keyword>
<dbReference type="GO" id="GO:0071949">
    <property type="term" value="F:FAD binding"/>
    <property type="evidence" value="ECO:0007669"/>
    <property type="project" value="InterPro"/>
</dbReference>
<dbReference type="InterPro" id="IPR016169">
    <property type="entry name" value="FAD-bd_PCMH_sub2"/>
</dbReference>
<dbReference type="GO" id="GO:0008720">
    <property type="term" value="F:D-lactate dehydrogenase (NAD+) activity"/>
    <property type="evidence" value="ECO:0007669"/>
    <property type="project" value="TreeGrafter"/>
</dbReference>
<proteinExistence type="inferred from homology"/>
<dbReference type="FunFam" id="3.30.70.2740:FF:000001">
    <property type="entry name" value="D-lactate dehydrogenase mitochondrial"/>
    <property type="match status" value="1"/>
</dbReference>
<sequence length="588" mass="65289">MFKSSFARCMRRLASRRSYSNGYDSSRFQMSHGVKGKIESSIKYGLAGGIGYAIAETINEEYAKSAKTAKSATQGGEGKSTLKLEECTSPTYCSKQKLPQVIEQLKKVVGNNPDNFSDGKADLDSHSDTYFNTHHAKPDERPRIIFFPRSTEEVSKLVKICHDNDVPVVPFSGGTSLEGHFLPTRKSATVMIDFSKYMNKILRLDKTDLDVQVQAGVPWEDLNDMLNEQNLLFGCDPGPGAELGGCIANSCSGTKAYRYGTMKENVVNLTVVLADGTIIKTRRRPRKSSAGYNLNGLFTGNEGTLGIVTEATVKCHVKPKFETVAVMSFPSVGDAAACSSTITQQGIQLNAMELLDDKMMHLVNSQGATTRTDWKKQPTLFLKIGGRNENIIKELVQEVEGIARQHGSSNFEFAKDDDEKLMLWEARKYALWSVIDAGKARNKNANVWTTDVALPLSNFAKVIEETKEEMDKTPLLYATVGHAGDGNFHSFIVYNDDKELKICERLVENMVRRAIEAEGTCTGEHGVGIGKRKYVLEELGPAPIDLMRRIKFAMDPHRILNPDKIFQIDPLHDPECEVDDHSDRHPET</sequence>
<dbReference type="InterPro" id="IPR006094">
    <property type="entry name" value="Oxid_FAD_bind_N"/>
</dbReference>
<comment type="subcellular location">
    <subcellularLocation>
        <location evidence="2">Mitochondrion</location>
    </subcellularLocation>
</comment>
<evidence type="ECO:0000256" key="10">
    <source>
        <dbReference type="ARBA" id="ARBA00051436"/>
    </source>
</evidence>
<dbReference type="EMBL" id="HG316463">
    <property type="protein sequence ID" value="CDF91222.1"/>
    <property type="molecule type" value="Genomic_DNA"/>
</dbReference>
<feature type="domain" description="FAD-binding PCMH-type" evidence="13">
    <location>
        <begin position="138"/>
        <end position="318"/>
    </location>
</feature>
<evidence type="ECO:0000313" key="14">
    <source>
        <dbReference type="EMBL" id="CDF91222.1"/>
    </source>
</evidence>
<dbReference type="Gene3D" id="3.30.465.10">
    <property type="match status" value="1"/>
</dbReference>
<dbReference type="InterPro" id="IPR016171">
    <property type="entry name" value="Vanillyl_alc_oxidase_C-sub2"/>
</dbReference>
<accession>A0A8J2XA87</accession>
<evidence type="ECO:0000256" key="5">
    <source>
        <dbReference type="ARBA" id="ARBA00022827"/>
    </source>
</evidence>
<dbReference type="InterPro" id="IPR016164">
    <property type="entry name" value="FAD-linked_Oxase-like_C"/>
</dbReference>
<dbReference type="AlphaFoldDB" id="A0A8J2XA87"/>
<dbReference type="InterPro" id="IPR036318">
    <property type="entry name" value="FAD-bd_PCMH-like_sf"/>
</dbReference>
<dbReference type="PANTHER" id="PTHR11748">
    <property type="entry name" value="D-LACTATE DEHYDROGENASE"/>
    <property type="match status" value="1"/>
</dbReference>
<keyword evidence="6" id="KW-0809">Transit peptide</keyword>
<dbReference type="Proteomes" id="UP000019375">
    <property type="component" value="Unassembled WGS sequence"/>
</dbReference>
<dbReference type="GO" id="GO:0004458">
    <property type="term" value="F:D-lactate dehydrogenase (cytochrome) activity"/>
    <property type="evidence" value="ECO:0007669"/>
    <property type="project" value="UniProtKB-EC"/>
</dbReference>
<evidence type="ECO:0000256" key="9">
    <source>
        <dbReference type="ARBA" id="ARBA00038897"/>
    </source>
</evidence>
<evidence type="ECO:0000256" key="4">
    <source>
        <dbReference type="ARBA" id="ARBA00022630"/>
    </source>
</evidence>
<keyword evidence="5" id="KW-0274">FAD</keyword>
<evidence type="ECO:0000256" key="6">
    <source>
        <dbReference type="ARBA" id="ARBA00022946"/>
    </source>
</evidence>
<dbReference type="GO" id="GO:1903457">
    <property type="term" value="P:lactate catabolic process"/>
    <property type="evidence" value="ECO:0007669"/>
    <property type="project" value="TreeGrafter"/>
</dbReference>
<comment type="catalytic activity">
    <reaction evidence="10">
        <text>(R)-lactate + 2 Fe(III)-[cytochrome c] = 2 Fe(II)-[cytochrome c] + pyruvate + 2 H(+)</text>
        <dbReference type="Rhea" id="RHEA:13521"/>
        <dbReference type="Rhea" id="RHEA-COMP:10350"/>
        <dbReference type="Rhea" id="RHEA-COMP:14399"/>
        <dbReference type="ChEBI" id="CHEBI:15361"/>
        <dbReference type="ChEBI" id="CHEBI:15378"/>
        <dbReference type="ChEBI" id="CHEBI:16004"/>
        <dbReference type="ChEBI" id="CHEBI:29033"/>
        <dbReference type="ChEBI" id="CHEBI:29034"/>
        <dbReference type="EC" id="1.1.2.4"/>
    </reaction>
</comment>
<keyword evidence="15" id="KW-1185">Reference proteome</keyword>
<dbReference type="Pfam" id="PF02913">
    <property type="entry name" value="FAD-oxidase_C"/>
    <property type="match status" value="1"/>
</dbReference>